<evidence type="ECO:0000256" key="7">
    <source>
        <dbReference type="RuleBase" id="RU363037"/>
    </source>
</evidence>
<sequence length="288" mass="32302">MKGKAEVITRFAPSPTGPLHLGHAYSAILAHDMARNTGGKFLLRIEDIDQSRARPHWEEQIFDDLRWLGLSWDGPVMRQSERLNIYREALDNLWQRDFLFACNCTRRDIEAAVSAPQEGVSYGPDGLIYPGTCRESGARKPGQTLPDAALRLNMARAAQDIQFEEICEIHRGTHHISRTELIEKVGDVVLARRDMGTSYHLAVVLDDAAQRITHVTRGADLFDATQIHVLLQNLLELPTPTYCHHDLIRDKNGKRLAKRDDARAIATYRADGASPADIRRMVGLPPAT</sequence>
<dbReference type="PANTHER" id="PTHR43311">
    <property type="entry name" value="GLUTAMATE--TRNA LIGASE"/>
    <property type="match status" value="1"/>
</dbReference>
<comment type="similarity">
    <text evidence="7">Belongs to the class-I aminoacyl-tRNA synthetase family.</text>
</comment>
<feature type="domain" description="Glutamyl/glutaminyl-tRNA synthetase class Ib catalytic" evidence="8">
    <location>
        <begin position="6"/>
        <end position="282"/>
    </location>
</feature>
<dbReference type="EMBL" id="AUND01000034">
    <property type="protein sequence ID" value="KEO51715.1"/>
    <property type="molecule type" value="Genomic_DNA"/>
</dbReference>
<dbReference type="PRINTS" id="PR00987">
    <property type="entry name" value="TRNASYNTHGLU"/>
</dbReference>
<evidence type="ECO:0000256" key="4">
    <source>
        <dbReference type="ARBA" id="ARBA00022833"/>
    </source>
</evidence>
<dbReference type="GO" id="GO:0005524">
    <property type="term" value="F:ATP binding"/>
    <property type="evidence" value="ECO:0007669"/>
    <property type="project" value="UniProtKB-KW"/>
</dbReference>
<dbReference type="PANTHER" id="PTHR43311:SF1">
    <property type="entry name" value="GLUTAMYL-Q TRNA(ASP) SYNTHETASE"/>
    <property type="match status" value="1"/>
</dbReference>
<dbReference type="AlphaFoldDB" id="A0A074J779"/>
<dbReference type="Gene3D" id="3.40.50.620">
    <property type="entry name" value="HUPs"/>
    <property type="match status" value="1"/>
</dbReference>
<dbReference type="GO" id="GO:0004818">
    <property type="term" value="F:glutamate-tRNA ligase activity"/>
    <property type="evidence" value="ECO:0007669"/>
    <property type="project" value="TreeGrafter"/>
</dbReference>
<dbReference type="PROSITE" id="PS00178">
    <property type="entry name" value="AA_TRNA_LIGASE_I"/>
    <property type="match status" value="1"/>
</dbReference>
<keyword evidence="1 7" id="KW-0436">Ligase</keyword>
<dbReference type="InterPro" id="IPR000924">
    <property type="entry name" value="Glu/Gln-tRNA-synth"/>
</dbReference>
<evidence type="ECO:0000256" key="3">
    <source>
        <dbReference type="ARBA" id="ARBA00022741"/>
    </source>
</evidence>
<protein>
    <recommendedName>
        <fullName evidence="8">Glutamyl/glutaminyl-tRNA synthetase class Ib catalytic domain-containing protein</fullName>
    </recommendedName>
</protein>
<evidence type="ECO:0000256" key="2">
    <source>
        <dbReference type="ARBA" id="ARBA00022723"/>
    </source>
</evidence>
<dbReference type="InterPro" id="IPR014729">
    <property type="entry name" value="Rossmann-like_a/b/a_fold"/>
</dbReference>
<proteinExistence type="inferred from homology"/>
<dbReference type="GO" id="GO:0006424">
    <property type="term" value="P:glutamyl-tRNA aminoacylation"/>
    <property type="evidence" value="ECO:0007669"/>
    <property type="project" value="TreeGrafter"/>
</dbReference>
<evidence type="ECO:0000256" key="6">
    <source>
        <dbReference type="ARBA" id="ARBA00023146"/>
    </source>
</evidence>
<evidence type="ECO:0000313" key="9">
    <source>
        <dbReference type="EMBL" id="KEO51715.1"/>
    </source>
</evidence>
<keyword evidence="2" id="KW-0479">Metal-binding</keyword>
<keyword evidence="3 7" id="KW-0547">Nucleotide-binding</keyword>
<dbReference type="NCBIfam" id="NF004315">
    <property type="entry name" value="PRK05710.1-4"/>
    <property type="match status" value="1"/>
</dbReference>
<evidence type="ECO:0000313" key="10">
    <source>
        <dbReference type="Proteomes" id="UP000027432"/>
    </source>
</evidence>
<dbReference type="InterPro" id="IPR020058">
    <property type="entry name" value="Glu/Gln-tRNA-synth_Ib_cat-dom"/>
</dbReference>
<keyword evidence="4" id="KW-0862">Zinc</keyword>
<organism evidence="9 10">
    <name type="scientific">Thioclava pacifica DSM 10166</name>
    <dbReference type="NCBI Taxonomy" id="1353537"/>
    <lineage>
        <taxon>Bacteria</taxon>
        <taxon>Pseudomonadati</taxon>
        <taxon>Pseudomonadota</taxon>
        <taxon>Alphaproteobacteria</taxon>
        <taxon>Rhodobacterales</taxon>
        <taxon>Paracoccaceae</taxon>
        <taxon>Thioclava</taxon>
    </lineage>
</organism>
<keyword evidence="10" id="KW-1185">Reference proteome</keyword>
<comment type="caution">
    <text evidence="9">The sequence shown here is derived from an EMBL/GenBank/DDBJ whole genome shotgun (WGS) entry which is preliminary data.</text>
</comment>
<dbReference type="InterPro" id="IPR049940">
    <property type="entry name" value="GluQ/Sye"/>
</dbReference>
<keyword evidence="5 7" id="KW-0067">ATP-binding</keyword>
<dbReference type="STRING" id="1353537.TP2_09560"/>
<evidence type="ECO:0000256" key="1">
    <source>
        <dbReference type="ARBA" id="ARBA00022598"/>
    </source>
</evidence>
<evidence type="ECO:0000259" key="8">
    <source>
        <dbReference type="Pfam" id="PF00749"/>
    </source>
</evidence>
<gene>
    <name evidence="9" type="ORF">TP2_09560</name>
</gene>
<dbReference type="Pfam" id="PF00749">
    <property type="entry name" value="tRNA-synt_1c"/>
    <property type="match status" value="1"/>
</dbReference>
<keyword evidence="6 7" id="KW-0030">Aminoacyl-tRNA synthetase</keyword>
<evidence type="ECO:0000256" key="5">
    <source>
        <dbReference type="ARBA" id="ARBA00022840"/>
    </source>
</evidence>
<dbReference type="GO" id="GO:0005829">
    <property type="term" value="C:cytosol"/>
    <property type="evidence" value="ECO:0007669"/>
    <property type="project" value="TreeGrafter"/>
</dbReference>
<dbReference type="Proteomes" id="UP000027432">
    <property type="component" value="Unassembled WGS sequence"/>
</dbReference>
<name>A0A074J779_9RHOB</name>
<keyword evidence="7" id="KW-0648">Protein biosynthesis</keyword>
<dbReference type="InterPro" id="IPR001412">
    <property type="entry name" value="aa-tRNA-synth_I_CS"/>
</dbReference>
<accession>A0A074J779</accession>
<dbReference type="eggNOG" id="COG0008">
    <property type="taxonomic scope" value="Bacteria"/>
</dbReference>
<dbReference type="SUPFAM" id="SSF52374">
    <property type="entry name" value="Nucleotidylyl transferase"/>
    <property type="match status" value="1"/>
</dbReference>
<reference evidence="9 10" key="1">
    <citation type="submission" date="2013-07" db="EMBL/GenBank/DDBJ databases">
        <title>Thioclava pacifica DSM 10166 Genome Sequencing.</title>
        <authorList>
            <person name="Lai Q."/>
            <person name="Shao Z."/>
        </authorList>
    </citation>
    <scope>NUCLEOTIDE SEQUENCE [LARGE SCALE GENOMIC DNA]</scope>
    <source>
        <strain evidence="9 10">DSM 10166</strain>
    </source>
</reference>